<dbReference type="EMBL" id="CP042434">
    <property type="protein sequence ID" value="QEC72575.1"/>
    <property type="molecule type" value="Genomic_DNA"/>
</dbReference>
<sequence length="187" mass="21518">MTENKIEENTFSAGFLHQAIKRLEGYKQMADKAISQLSDDQLFTAVATGSNSVAVIMQHMAGNMESRWTNFLTEDGEKSWRNRDQEFEPVENNRQAVLAYWERGWLCLLHTLKSLQPEDLEKDITIRGESLKAYDGIIRQLMHYSSHVGQIVYVAKWLSGADWQPLTIGKNQSQNYNQSMGYTSRHQ</sequence>
<keyword evidence="2" id="KW-1185">Reference proteome</keyword>
<evidence type="ECO:0000313" key="2">
    <source>
        <dbReference type="Proteomes" id="UP000321291"/>
    </source>
</evidence>
<dbReference type="InterPro" id="IPR011466">
    <property type="entry name" value="DUF1572"/>
</dbReference>
<dbReference type="Proteomes" id="UP000321291">
    <property type="component" value="Chromosome"/>
</dbReference>
<reference evidence="1 2" key="1">
    <citation type="journal article" date="2017" name="Int. J. Syst. Evol. Microbiol.">
        <title>Arachidicoccus ginsenosidivorans sp. nov., with ginsenoside-converting activity isolated from ginseng cultivating soil.</title>
        <authorList>
            <person name="Siddiqi M.Z."/>
            <person name="Aslam Z."/>
            <person name="Im W.T."/>
        </authorList>
    </citation>
    <scope>NUCLEOTIDE SEQUENCE [LARGE SCALE GENOMIC DNA]</scope>
    <source>
        <strain evidence="1 2">Gsoil 809</strain>
    </source>
</reference>
<dbReference type="KEGG" id="agi:FSB73_13690"/>
<dbReference type="Gene3D" id="1.20.120.450">
    <property type="entry name" value="dinb family like domain"/>
    <property type="match status" value="1"/>
</dbReference>
<proteinExistence type="predicted"/>
<protein>
    <submittedName>
        <fullName evidence="1">DUF1572 domain-containing protein</fullName>
    </submittedName>
</protein>
<dbReference type="AlphaFoldDB" id="A0A5B8VPQ5"/>
<name>A0A5B8VPQ5_9BACT</name>
<dbReference type="RefSeq" id="WP_146783242.1">
    <property type="nucleotide sequence ID" value="NZ_CP042434.1"/>
</dbReference>
<evidence type="ECO:0000313" key="1">
    <source>
        <dbReference type="EMBL" id="QEC72575.1"/>
    </source>
</evidence>
<accession>A0A5B8VPQ5</accession>
<dbReference type="InterPro" id="IPR034660">
    <property type="entry name" value="DinB/YfiT-like"/>
</dbReference>
<dbReference type="SUPFAM" id="SSF109854">
    <property type="entry name" value="DinB/YfiT-like putative metalloenzymes"/>
    <property type="match status" value="1"/>
</dbReference>
<gene>
    <name evidence="1" type="ORF">FSB73_13690</name>
</gene>
<dbReference type="OrthoDB" id="68731at2"/>
<dbReference type="Pfam" id="PF07609">
    <property type="entry name" value="DUF1572"/>
    <property type="match status" value="1"/>
</dbReference>
<organism evidence="1 2">
    <name type="scientific">Arachidicoccus ginsenosidivorans</name>
    <dbReference type="NCBI Taxonomy" id="496057"/>
    <lineage>
        <taxon>Bacteria</taxon>
        <taxon>Pseudomonadati</taxon>
        <taxon>Bacteroidota</taxon>
        <taxon>Chitinophagia</taxon>
        <taxon>Chitinophagales</taxon>
        <taxon>Chitinophagaceae</taxon>
        <taxon>Arachidicoccus</taxon>
    </lineage>
</organism>